<feature type="region of interest" description="Disordered" evidence="1">
    <location>
        <begin position="13"/>
        <end position="88"/>
    </location>
</feature>
<evidence type="ECO:0000313" key="3">
    <source>
        <dbReference type="Proteomes" id="UP001066276"/>
    </source>
</evidence>
<dbReference type="AlphaFoldDB" id="A0AAV7VXA9"/>
<comment type="caution">
    <text evidence="2">The sequence shown here is derived from an EMBL/GenBank/DDBJ whole genome shotgun (WGS) entry which is preliminary data.</text>
</comment>
<evidence type="ECO:0000256" key="1">
    <source>
        <dbReference type="SAM" id="MobiDB-lite"/>
    </source>
</evidence>
<keyword evidence="3" id="KW-1185">Reference proteome</keyword>
<evidence type="ECO:0000313" key="2">
    <source>
        <dbReference type="EMBL" id="KAJ1204971.1"/>
    </source>
</evidence>
<dbReference type="EMBL" id="JANPWB010000002">
    <property type="protein sequence ID" value="KAJ1204971.1"/>
    <property type="molecule type" value="Genomic_DNA"/>
</dbReference>
<reference evidence="2" key="1">
    <citation type="journal article" date="2022" name="bioRxiv">
        <title>Sequencing and chromosome-scale assembly of the giantPleurodeles waltlgenome.</title>
        <authorList>
            <person name="Brown T."/>
            <person name="Elewa A."/>
            <person name="Iarovenko S."/>
            <person name="Subramanian E."/>
            <person name="Araus A.J."/>
            <person name="Petzold A."/>
            <person name="Susuki M."/>
            <person name="Suzuki K.-i.T."/>
            <person name="Hayashi T."/>
            <person name="Toyoda A."/>
            <person name="Oliveira C."/>
            <person name="Osipova E."/>
            <person name="Leigh N.D."/>
            <person name="Simon A."/>
            <person name="Yun M.H."/>
        </authorList>
    </citation>
    <scope>NUCLEOTIDE SEQUENCE</scope>
    <source>
        <strain evidence="2">20211129_DDA</strain>
        <tissue evidence="2">Liver</tissue>
    </source>
</reference>
<organism evidence="2 3">
    <name type="scientific">Pleurodeles waltl</name>
    <name type="common">Iberian ribbed newt</name>
    <dbReference type="NCBI Taxonomy" id="8319"/>
    <lineage>
        <taxon>Eukaryota</taxon>
        <taxon>Metazoa</taxon>
        <taxon>Chordata</taxon>
        <taxon>Craniata</taxon>
        <taxon>Vertebrata</taxon>
        <taxon>Euteleostomi</taxon>
        <taxon>Amphibia</taxon>
        <taxon>Batrachia</taxon>
        <taxon>Caudata</taxon>
        <taxon>Salamandroidea</taxon>
        <taxon>Salamandridae</taxon>
        <taxon>Pleurodelinae</taxon>
        <taxon>Pleurodeles</taxon>
    </lineage>
</organism>
<accession>A0AAV7VXA9</accession>
<proteinExistence type="predicted"/>
<sequence>MVTWERLQTLRSQISRFPKQKKGRIGEKGRRSFHQRCGRRSRQRRRTPTRRRTDRRGFQNPAEKIQKEAKTRRRALSATTLEGHGLPR</sequence>
<protein>
    <submittedName>
        <fullName evidence="2">Uncharacterized protein</fullName>
    </submittedName>
</protein>
<feature type="compositionally biased region" description="Basic residues" evidence="1">
    <location>
        <begin position="31"/>
        <end position="54"/>
    </location>
</feature>
<gene>
    <name evidence="2" type="ORF">NDU88_000406</name>
</gene>
<dbReference type="Proteomes" id="UP001066276">
    <property type="component" value="Chromosome 1_2"/>
</dbReference>
<name>A0AAV7VXA9_PLEWA</name>